<dbReference type="OrthoDB" id="3051995at2759"/>
<feature type="region of interest" description="Disordered" evidence="1">
    <location>
        <begin position="1"/>
        <end position="47"/>
    </location>
</feature>
<gene>
    <name evidence="2" type="ORF">K435DRAFT_834762</name>
</gene>
<name>A0A4S8MQP1_DENBC</name>
<feature type="region of interest" description="Disordered" evidence="1">
    <location>
        <begin position="103"/>
        <end position="156"/>
    </location>
</feature>
<proteinExistence type="predicted"/>
<evidence type="ECO:0000313" key="2">
    <source>
        <dbReference type="EMBL" id="THV05380.1"/>
    </source>
</evidence>
<sequence>MSIYDLPSSSSLSSESLISQTSDSPPCAYPSSSPLSESSGVPLAYDSSTQPLSPLECLPSPFTPELLLRSAQDKLKNIRIPLSLSARRGYTFSIEITPSYAPIQTQKGHLEPKAGSLPRRKKRASAAPKPVRIQDDPKGFDFSVPSTLSSHSDDED</sequence>
<feature type="compositionally biased region" description="Low complexity" evidence="1">
    <location>
        <begin position="1"/>
        <end position="39"/>
    </location>
</feature>
<dbReference type="EMBL" id="ML179049">
    <property type="protein sequence ID" value="THV05380.1"/>
    <property type="molecule type" value="Genomic_DNA"/>
</dbReference>
<reference evidence="2 3" key="1">
    <citation type="journal article" date="2019" name="Nat. Ecol. Evol.">
        <title>Megaphylogeny resolves global patterns of mushroom evolution.</title>
        <authorList>
            <person name="Varga T."/>
            <person name="Krizsan K."/>
            <person name="Foldi C."/>
            <person name="Dima B."/>
            <person name="Sanchez-Garcia M."/>
            <person name="Sanchez-Ramirez S."/>
            <person name="Szollosi G.J."/>
            <person name="Szarkandi J.G."/>
            <person name="Papp V."/>
            <person name="Albert L."/>
            <person name="Andreopoulos W."/>
            <person name="Angelini C."/>
            <person name="Antonin V."/>
            <person name="Barry K.W."/>
            <person name="Bougher N.L."/>
            <person name="Buchanan P."/>
            <person name="Buyck B."/>
            <person name="Bense V."/>
            <person name="Catcheside P."/>
            <person name="Chovatia M."/>
            <person name="Cooper J."/>
            <person name="Damon W."/>
            <person name="Desjardin D."/>
            <person name="Finy P."/>
            <person name="Geml J."/>
            <person name="Haridas S."/>
            <person name="Hughes K."/>
            <person name="Justo A."/>
            <person name="Karasinski D."/>
            <person name="Kautmanova I."/>
            <person name="Kiss B."/>
            <person name="Kocsube S."/>
            <person name="Kotiranta H."/>
            <person name="LaButti K.M."/>
            <person name="Lechner B.E."/>
            <person name="Liimatainen K."/>
            <person name="Lipzen A."/>
            <person name="Lukacs Z."/>
            <person name="Mihaltcheva S."/>
            <person name="Morgado L.N."/>
            <person name="Niskanen T."/>
            <person name="Noordeloos M.E."/>
            <person name="Ohm R.A."/>
            <person name="Ortiz-Santana B."/>
            <person name="Ovrebo C."/>
            <person name="Racz N."/>
            <person name="Riley R."/>
            <person name="Savchenko A."/>
            <person name="Shiryaev A."/>
            <person name="Soop K."/>
            <person name="Spirin V."/>
            <person name="Szebenyi C."/>
            <person name="Tomsovsky M."/>
            <person name="Tulloss R.E."/>
            <person name="Uehling J."/>
            <person name="Grigoriev I.V."/>
            <person name="Vagvolgyi C."/>
            <person name="Papp T."/>
            <person name="Martin F.M."/>
            <person name="Miettinen O."/>
            <person name="Hibbett D.S."/>
            <person name="Nagy L.G."/>
        </authorList>
    </citation>
    <scope>NUCLEOTIDE SEQUENCE [LARGE SCALE GENOMIC DNA]</scope>
    <source>
        <strain evidence="2 3">CBS 962.96</strain>
    </source>
</reference>
<accession>A0A4S8MQP1</accession>
<dbReference type="AlphaFoldDB" id="A0A4S8MQP1"/>
<evidence type="ECO:0000313" key="3">
    <source>
        <dbReference type="Proteomes" id="UP000297245"/>
    </source>
</evidence>
<dbReference type="Proteomes" id="UP000297245">
    <property type="component" value="Unassembled WGS sequence"/>
</dbReference>
<keyword evidence="3" id="KW-1185">Reference proteome</keyword>
<organism evidence="2 3">
    <name type="scientific">Dendrothele bispora (strain CBS 962.96)</name>
    <dbReference type="NCBI Taxonomy" id="1314807"/>
    <lineage>
        <taxon>Eukaryota</taxon>
        <taxon>Fungi</taxon>
        <taxon>Dikarya</taxon>
        <taxon>Basidiomycota</taxon>
        <taxon>Agaricomycotina</taxon>
        <taxon>Agaricomycetes</taxon>
        <taxon>Agaricomycetidae</taxon>
        <taxon>Agaricales</taxon>
        <taxon>Agaricales incertae sedis</taxon>
        <taxon>Dendrothele</taxon>
    </lineage>
</organism>
<evidence type="ECO:0000256" key="1">
    <source>
        <dbReference type="SAM" id="MobiDB-lite"/>
    </source>
</evidence>
<protein>
    <submittedName>
        <fullName evidence="2">Uncharacterized protein</fullName>
    </submittedName>
</protein>